<proteinExistence type="predicted"/>
<dbReference type="GeneID" id="81351569"/>
<gene>
    <name evidence="1" type="ORF">N7532_000086</name>
</gene>
<accession>A0A9W9G4V5</accession>
<reference evidence="1" key="2">
    <citation type="journal article" date="2023" name="IMA Fungus">
        <title>Comparative genomic study of the Penicillium genus elucidates a diverse pangenome and 15 lateral gene transfer events.</title>
        <authorList>
            <person name="Petersen C."/>
            <person name="Sorensen T."/>
            <person name="Nielsen M.R."/>
            <person name="Sondergaard T.E."/>
            <person name="Sorensen J.L."/>
            <person name="Fitzpatrick D.A."/>
            <person name="Frisvad J.C."/>
            <person name="Nielsen K.L."/>
        </authorList>
    </citation>
    <scope>NUCLEOTIDE SEQUENCE</scope>
    <source>
        <strain evidence="1">IBT 30761</strain>
    </source>
</reference>
<dbReference type="OrthoDB" id="4525395at2759"/>
<comment type="caution">
    <text evidence="1">The sequence shown here is derived from an EMBL/GenBank/DDBJ whole genome shotgun (WGS) entry which is preliminary data.</text>
</comment>
<name>A0A9W9G4V5_9EURO</name>
<sequence length="137" mass="15185">MQYRLSVNLVDQENRPVILNCVVHDTASSYLEIYMDEAIELGLDSEYHYLGPMIRLETSNGAVFRLTFQVEVQLMADGHEVAEKVTAMACLVNDISLGQSHASGPFIQKTLFTATHPKGDLLIGANKTAIANLYRGR</sequence>
<dbReference type="EMBL" id="JAPQKI010000001">
    <property type="protein sequence ID" value="KAJ5112041.1"/>
    <property type="molecule type" value="Genomic_DNA"/>
</dbReference>
<evidence type="ECO:0000313" key="2">
    <source>
        <dbReference type="Proteomes" id="UP001149074"/>
    </source>
</evidence>
<dbReference type="RefSeq" id="XP_056479814.1">
    <property type="nucleotide sequence ID" value="XM_056612590.1"/>
</dbReference>
<evidence type="ECO:0000313" key="1">
    <source>
        <dbReference type="EMBL" id="KAJ5112041.1"/>
    </source>
</evidence>
<reference evidence="1" key="1">
    <citation type="submission" date="2022-11" db="EMBL/GenBank/DDBJ databases">
        <authorList>
            <person name="Petersen C."/>
        </authorList>
    </citation>
    <scope>NUCLEOTIDE SEQUENCE</scope>
    <source>
        <strain evidence="1">IBT 30761</strain>
    </source>
</reference>
<keyword evidence="2" id="KW-1185">Reference proteome</keyword>
<protein>
    <submittedName>
        <fullName evidence="1">Uncharacterized protein</fullName>
    </submittedName>
</protein>
<dbReference type="Proteomes" id="UP001149074">
    <property type="component" value="Unassembled WGS sequence"/>
</dbReference>
<organism evidence="1 2">
    <name type="scientific">Penicillium argentinense</name>
    <dbReference type="NCBI Taxonomy" id="1131581"/>
    <lineage>
        <taxon>Eukaryota</taxon>
        <taxon>Fungi</taxon>
        <taxon>Dikarya</taxon>
        <taxon>Ascomycota</taxon>
        <taxon>Pezizomycotina</taxon>
        <taxon>Eurotiomycetes</taxon>
        <taxon>Eurotiomycetidae</taxon>
        <taxon>Eurotiales</taxon>
        <taxon>Aspergillaceae</taxon>
        <taxon>Penicillium</taxon>
    </lineage>
</organism>
<dbReference type="AlphaFoldDB" id="A0A9W9G4V5"/>